<gene>
    <name evidence="3" type="ORF">SAMN04244553_3802</name>
</gene>
<evidence type="ECO:0000313" key="3">
    <source>
        <dbReference type="EMBL" id="SNY86071.1"/>
    </source>
</evidence>
<keyword evidence="2" id="KW-0472">Membrane</keyword>
<keyword evidence="4" id="KW-1185">Reference proteome</keyword>
<proteinExistence type="predicted"/>
<keyword evidence="2" id="KW-1133">Transmembrane helix</keyword>
<evidence type="ECO:0000313" key="4">
    <source>
        <dbReference type="Proteomes" id="UP000219565"/>
    </source>
</evidence>
<reference evidence="3 4" key="1">
    <citation type="submission" date="2017-09" db="EMBL/GenBank/DDBJ databases">
        <authorList>
            <person name="Ehlers B."/>
            <person name="Leendertz F.H."/>
        </authorList>
    </citation>
    <scope>NUCLEOTIDE SEQUENCE [LARGE SCALE GENOMIC DNA]</scope>
    <source>
        <strain evidence="3 4">DSM 45537</strain>
    </source>
</reference>
<feature type="compositionally biased region" description="Pro residues" evidence="1">
    <location>
        <begin position="15"/>
        <end position="25"/>
    </location>
</feature>
<feature type="compositionally biased region" description="Pro residues" evidence="1">
    <location>
        <begin position="72"/>
        <end position="82"/>
    </location>
</feature>
<name>A0A285LRU7_9NOCA</name>
<feature type="transmembrane region" description="Helical" evidence="2">
    <location>
        <begin position="113"/>
        <end position="133"/>
    </location>
</feature>
<keyword evidence="2" id="KW-0812">Transmembrane</keyword>
<organism evidence="3 4">
    <name type="scientific">Nocardia amikacinitolerans</name>
    <dbReference type="NCBI Taxonomy" id="756689"/>
    <lineage>
        <taxon>Bacteria</taxon>
        <taxon>Bacillati</taxon>
        <taxon>Actinomycetota</taxon>
        <taxon>Actinomycetes</taxon>
        <taxon>Mycobacteriales</taxon>
        <taxon>Nocardiaceae</taxon>
        <taxon>Nocardia</taxon>
    </lineage>
</organism>
<feature type="region of interest" description="Disordered" evidence="1">
    <location>
        <begin position="1"/>
        <end position="84"/>
    </location>
</feature>
<evidence type="ECO:0000256" key="1">
    <source>
        <dbReference type="SAM" id="MobiDB-lite"/>
    </source>
</evidence>
<dbReference type="AlphaFoldDB" id="A0A285LRU7"/>
<evidence type="ECO:0000256" key="2">
    <source>
        <dbReference type="SAM" id="Phobius"/>
    </source>
</evidence>
<accession>A0A285LRU7</accession>
<dbReference type="EMBL" id="OBEG01000003">
    <property type="protein sequence ID" value="SNY86071.1"/>
    <property type="molecule type" value="Genomic_DNA"/>
</dbReference>
<protein>
    <submittedName>
        <fullName evidence="3">Uncharacterized protein</fullName>
    </submittedName>
</protein>
<dbReference type="Proteomes" id="UP000219565">
    <property type="component" value="Unassembled WGS sequence"/>
</dbReference>
<feature type="compositionally biased region" description="Pro residues" evidence="1">
    <location>
        <begin position="54"/>
        <end position="64"/>
    </location>
</feature>
<sequence length="137" mass="14902">MTPEPERPLDLWNPADPPAQRPPASPEQSAAHPAPARHIGGPHPAMDTRTSSPHPQPQPAPPHPQYRATHPQQPPMPYPQQAPAPLVNVVQHNAIPGAGLIVVRSAFPHGLHLVLSLITCGMWLPIWLIHYLISGNR</sequence>